<comment type="similarity">
    <text evidence="1">Belongs to the bacterial ring-hydroxylating dioxygenase beta subunit family.</text>
</comment>
<organism evidence="3 4">
    <name type="scientific">Marinibaculum pumilum</name>
    <dbReference type="NCBI Taxonomy" id="1766165"/>
    <lineage>
        <taxon>Bacteria</taxon>
        <taxon>Pseudomonadati</taxon>
        <taxon>Pseudomonadota</taxon>
        <taxon>Alphaproteobacteria</taxon>
        <taxon>Rhodospirillales</taxon>
        <taxon>Rhodospirillaceae</taxon>
        <taxon>Marinibaculum</taxon>
    </lineage>
</organism>
<proteinExistence type="inferred from homology"/>
<dbReference type="Gene3D" id="3.10.450.50">
    <property type="match status" value="1"/>
</dbReference>
<keyword evidence="2" id="KW-0560">Oxidoreductase</keyword>
<dbReference type="GO" id="GO:0051213">
    <property type="term" value="F:dioxygenase activity"/>
    <property type="evidence" value="ECO:0007669"/>
    <property type="project" value="UniProtKB-KW"/>
</dbReference>
<evidence type="ECO:0000256" key="2">
    <source>
        <dbReference type="ARBA" id="ARBA00023002"/>
    </source>
</evidence>
<reference evidence="4" key="1">
    <citation type="journal article" date="2019" name="Int. J. Syst. Evol. Microbiol.">
        <title>The Global Catalogue of Microorganisms (GCM) 10K type strain sequencing project: providing services to taxonomists for standard genome sequencing and annotation.</title>
        <authorList>
            <consortium name="The Broad Institute Genomics Platform"/>
            <consortium name="The Broad Institute Genome Sequencing Center for Infectious Disease"/>
            <person name="Wu L."/>
            <person name="Ma J."/>
        </authorList>
    </citation>
    <scope>NUCLEOTIDE SEQUENCE [LARGE SCALE GENOMIC DNA]</scope>
    <source>
        <strain evidence="4">KCTC 42964</strain>
    </source>
</reference>
<name>A0ABV7L3J1_9PROT</name>
<dbReference type="Proteomes" id="UP001595528">
    <property type="component" value="Unassembled WGS sequence"/>
</dbReference>
<comment type="caution">
    <text evidence="3">The sequence shown here is derived from an EMBL/GenBank/DDBJ whole genome shotgun (WGS) entry which is preliminary data.</text>
</comment>
<dbReference type="EMBL" id="JBHRTR010000031">
    <property type="protein sequence ID" value="MFC3229241.1"/>
    <property type="molecule type" value="Genomic_DNA"/>
</dbReference>
<dbReference type="RefSeq" id="WP_379903257.1">
    <property type="nucleotide sequence ID" value="NZ_JBHRTR010000031.1"/>
</dbReference>
<dbReference type="InterPro" id="IPR000391">
    <property type="entry name" value="Rng_hydr_dOase-bsu"/>
</dbReference>
<dbReference type="Pfam" id="PF00866">
    <property type="entry name" value="Ring_hydroxyl_B"/>
    <property type="match status" value="1"/>
</dbReference>
<keyword evidence="3" id="KW-0223">Dioxygenase</keyword>
<gene>
    <name evidence="3" type="ORF">ACFOGJ_18485</name>
</gene>
<dbReference type="InterPro" id="IPR032710">
    <property type="entry name" value="NTF2-like_dom_sf"/>
</dbReference>
<protein>
    <submittedName>
        <fullName evidence="3">Aromatic-ring-hydroxylating dioxygenase subunit beta</fullName>
    </submittedName>
</protein>
<evidence type="ECO:0000313" key="4">
    <source>
        <dbReference type="Proteomes" id="UP001595528"/>
    </source>
</evidence>
<keyword evidence="4" id="KW-1185">Reference proteome</keyword>
<evidence type="ECO:0000256" key="1">
    <source>
        <dbReference type="ARBA" id="ARBA00009570"/>
    </source>
</evidence>
<dbReference type="CDD" id="cd00667">
    <property type="entry name" value="ring_hydroxylating_dioxygenases_beta"/>
    <property type="match status" value="1"/>
</dbReference>
<dbReference type="SUPFAM" id="SSF54427">
    <property type="entry name" value="NTF2-like"/>
    <property type="match status" value="1"/>
</dbReference>
<dbReference type="PANTHER" id="PTHR41534">
    <property type="entry name" value="BLR3401 PROTEIN"/>
    <property type="match status" value="1"/>
</dbReference>
<accession>A0ABV7L3J1</accession>
<dbReference type="PANTHER" id="PTHR41534:SF1">
    <property type="entry name" value="BLR3401 PROTEIN"/>
    <property type="match status" value="1"/>
</dbReference>
<sequence>MSAAAAQAAAPVAAEALVDFVYDETELIDSGRLEDWLALFAEDGIFWAPLTPGQPDPDLHTSLYHEDRLLLQLRIERLRSARAYAQQPPSRCQHVVERPRVLESDAAANRHVVTAKMVYVETQLDRQTVLAGRLTYTLRQEAGALRIVLRRLDILNCDAAWPSIQCFP</sequence>
<evidence type="ECO:0000313" key="3">
    <source>
        <dbReference type="EMBL" id="MFC3229241.1"/>
    </source>
</evidence>